<reference evidence="2 3" key="1">
    <citation type="submission" date="2017-10" db="EMBL/GenBank/DDBJ databases">
        <title>Analysis of the genome sequences of Rhizobium populations associated to common bean (phaseolus vulgaris).</title>
        <authorList>
            <person name="Bustos P."/>
            <person name="Santamaria R.I."/>
            <person name="Miranda-Sanchez F."/>
            <person name="Perez-Carrascal O."/>
            <person name="Juarez S."/>
            <person name="Lozano L."/>
            <person name="Martinez-Flores I."/>
            <person name="Vinuesa P."/>
            <person name="Martinez-Romero E."/>
            <person name="Cevallos M.A."/>
            <person name="Romero D."/>
            <person name="Davila G."/>
            <person name="Gonzalez V."/>
        </authorList>
    </citation>
    <scope>NUCLEOTIDE SEQUENCE [LARGE SCALE GENOMIC DNA]</scope>
    <source>
        <strain evidence="2 3">NXT3</strain>
        <plasmid evidence="3">Plasmid psfrenxt3a</plasmid>
    </source>
</reference>
<keyword evidence="2" id="KW-0614">Plasmid</keyword>
<evidence type="ECO:0000313" key="3">
    <source>
        <dbReference type="Proteomes" id="UP000239340"/>
    </source>
</evidence>
<keyword evidence="1" id="KW-0472">Membrane</keyword>
<accession>A0A2L0HA78</accession>
<feature type="transmembrane region" description="Helical" evidence="1">
    <location>
        <begin position="162"/>
        <end position="186"/>
    </location>
</feature>
<evidence type="ECO:0000313" key="2">
    <source>
        <dbReference type="EMBL" id="AUX78327.1"/>
    </source>
</evidence>
<keyword evidence="1" id="KW-1133">Transmembrane helix</keyword>
<sequence>MDSHIILRASQLVGSILALFGSVLLAVAPPLPGSVCGGPGSEETNGYLASVIVLALTLVIFAATGQRRTRARQRNWFILALWLFGASIILTPTYIVVRQSLTAPVIDAALGSAANRAVIGLWTNAESLKKARHRGFNSSTAMIRFFGCEAVVPELWTLQAVVVSYLLLMTLYLACLLAIVTCLLSISEGVFGQFQHL</sequence>
<dbReference type="EMBL" id="CP024308">
    <property type="protein sequence ID" value="AUX78327.1"/>
    <property type="molecule type" value="Genomic_DNA"/>
</dbReference>
<protein>
    <submittedName>
        <fullName evidence="2">Uncharacterized protein</fullName>
    </submittedName>
</protein>
<name>A0A2L0HA78_RHIFR</name>
<proteinExistence type="predicted"/>
<feature type="transmembrane region" description="Helical" evidence="1">
    <location>
        <begin position="76"/>
        <end position="97"/>
    </location>
</feature>
<gene>
    <name evidence="2" type="ORF">NXT3_PA00031</name>
</gene>
<keyword evidence="1" id="KW-0812">Transmembrane</keyword>
<dbReference type="AlphaFoldDB" id="A0A2L0HA78"/>
<feature type="transmembrane region" description="Helical" evidence="1">
    <location>
        <begin position="46"/>
        <end position="64"/>
    </location>
</feature>
<geneLocation type="plasmid" evidence="3">
    <name>psfrenxt3a</name>
</geneLocation>
<feature type="transmembrane region" description="Helical" evidence="1">
    <location>
        <begin position="12"/>
        <end position="31"/>
    </location>
</feature>
<evidence type="ECO:0000256" key="1">
    <source>
        <dbReference type="SAM" id="Phobius"/>
    </source>
</evidence>
<dbReference type="Proteomes" id="UP000239340">
    <property type="component" value="Plasmid pSfreNXT3a"/>
</dbReference>
<organism evidence="2 3">
    <name type="scientific">Rhizobium fredii</name>
    <name type="common">Sinorhizobium fredii</name>
    <dbReference type="NCBI Taxonomy" id="380"/>
    <lineage>
        <taxon>Bacteria</taxon>
        <taxon>Pseudomonadati</taxon>
        <taxon>Pseudomonadota</taxon>
        <taxon>Alphaproteobacteria</taxon>
        <taxon>Hyphomicrobiales</taxon>
        <taxon>Rhizobiaceae</taxon>
        <taxon>Sinorhizobium/Ensifer group</taxon>
        <taxon>Sinorhizobium</taxon>
    </lineage>
</organism>